<comment type="caution">
    <text evidence="7">The sequence shown here is derived from an EMBL/GenBank/DDBJ whole genome shotgun (WGS) entry which is preliminary data.</text>
</comment>
<dbReference type="GO" id="GO:0005576">
    <property type="term" value="C:extracellular region"/>
    <property type="evidence" value="ECO:0007669"/>
    <property type="project" value="UniProtKB-SubCell"/>
</dbReference>
<keyword evidence="5" id="KW-0078">Bacteriocin</keyword>
<accession>A0A0U9HB46</accession>
<dbReference type="NCBIfam" id="TIGR03651">
    <property type="entry name" value="circ_ocin_uber"/>
    <property type="match status" value="1"/>
</dbReference>
<proteinExistence type="predicted"/>
<dbReference type="Gene3D" id="1.20.225.10">
    <property type="entry name" value="Bacteriocin AS-48"/>
    <property type="match status" value="1"/>
</dbReference>
<evidence type="ECO:0000313" key="8">
    <source>
        <dbReference type="Proteomes" id="UP000052946"/>
    </source>
</evidence>
<evidence type="ECO:0000256" key="5">
    <source>
        <dbReference type="ARBA" id="ARBA00023048"/>
    </source>
</evidence>
<keyword evidence="6" id="KW-1133">Transmembrane helix</keyword>
<evidence type="ECO:0000256" key="1">
    <source>
        <dbReference type="ARBA" id="ARBA00004613"/>
    </source>
</evidence>
<dbReference type="RefSeq" id="WP_058951406.1">
    <property type="nucleotide sequence ID" value="NZ_BBXV01000081.1"/>
</dbReference>
<reference evidence="8" key="1">
    <citation type="submission" date="2015-07" db="EMBL/GenBank/DDBJ databases">
        <title>Draft Genome Sequence of Oceanobacillus picturae Heshi-B3 that Was Isolated from Fermented Rice Bran with Aging Salted Mackerel, Which Was Named Heshiko as Traditional Fermented Seafood in Japan.</title>
        <authorList>
            <person name="Akuzawa S."/>
            <person name="Nakagawa J."/>
            <person name="Kanekatsu T."/>
            <person name="Kanesaki Y."/>
            <person name="Suzuki T."/>
        </authorList>
    </citation>
    <scope>NUCLEOTIDE SEQUENCE [LARGE SCALE GENOMIC DNA]</scope>
    <source>
        <strain evidence="8">Heshi-B3</strain>
    </source>
</reference>
<dbReference type="InterPro" id="IPR020038">
    <property type="entry name" value="Circ_bacteriocin"/>
</dbReference>
<dbReference type="Proteomes" id="UP000052946">
    <property type="component" value="Unassembled WGS sequence"/>
</dbReference>
<sequence length="97" mass="10005">MVLQRRSAKFYALLSVSLFLVTLLALSIGNVSFIAAQLGLSTTTSIAIVNLLSVGSTVAWVITVIGMFSGVGTIGSAFAATVLTLMKKHGKAKAAAF</sequence>
<evidence type="ECO:0000313" key="7">
    <source>
        <dbReference type="EMBL" id="GAQ19918.1"/>
    </source>
</evidence>
<keyword evidence="3" id="KW-0929">Antimicrobial</keyword>
<organism evidence="7 8">
    <name type="scientific">Oceanobacillus picturae</name>
    <dbReference type="NCBI Taxonomy" id="171693"/>
    <lineage>
        <taxon>Bacteria</taxon>
        <taxon>Bacillati</taxon>
        <taxon>Bacillota</taxon>
        <taxon>Bacilli</taxon>
        <taxon>Bacillales</taxon>
        <taxon>Bacillaceae</taxon>
        <taxon>Oceanobacillus</taxon>
    </lineage>
</organism>
<reference evidence="7 8" key="2">
    <citation type="journal article" date="2016" name="Genome Announc.">
        <title>Draft Genome Sequence of Oceanobacillus picturae Heshi-B3, Isolated from Fermented Rice Bran in a Traditional Japanese Seafood Dish.</title>
        <authorList>
            <person name="Akuzawa S."/>
            <person name="Nagaoka J."/>
            <person name="Kanekatsu M."/>
            <person name="Kanesaki Y."/>
            <person name="Suzuki T."/>
        </authorList>
    </citation>
    <scope>NUCLEOTIDE SEQUENCE [LARGE SCALE GENOMIC DNA]</scope>
    <source>
        <strain evidence="7 8">Heshi-B3</strain>
    </source>
</reference>
<dbReference type="InterPro" id="IPR009086">
    <property type="entry name" value="Bacteriocin_AS48"/>
</dbReference>
<dbReference type="Pfam" id="PF09221">
    <property type="entry name" value="Bacteriocin_IId"/>
    <property type="match status" value="1"/>
</dbReference>
<evidence type="ECO:0000256" key="4">
    <source>
        <dbReference type="ARBA" id="ARBA00023022"/>
    </source>
</evidence>
<keyword evidence="6" id="KW-0472">Membrane</keyword>
<dbReference type="GO" id="GO:0042742">
    <property type="term" value="P:defense response to bacterium"/>
    <property type="evidence" value="ECO:0007669"/>
    <property type="project" value="UniProtKB-KW"/>
</dbReference>
<keyword evidence="4" id="KW-0044">Antibiotic</keyword>
<evidence type="ECO:0000256" key="2">
    <source>
        <dbReference type="ARBA" id="ARBA00022525"/>
    </source>
</evidence>
<evidence type="ECO:0000256" key="6">
    <source>
        <dbReference type="SAM" id="Phobius"/>
    </source>
</evidence>
<dbReference type="EMBL" id="BBXV01000081">
    <property type="protein sequence ID" value="GAQ19918.1"/>
    <property type="molecule type" value="Genomic_DNA"/>
</dbReference>
<dbReference type="AlphaFoldDB" id="A0A0U9HB46"/>
<dbReference type="GO" id="GO:0031640">
    <property type="term" value="P:killing of cells of another organism"/>
    <property type="evidence" value="ECO:0007669"/>
    <property type="project" value="UniProtKB-KW"/>
</dbReference>
<gene>
    <name evidence="7" type="ORF">OPHB3_3903</name>
</gene>
<protein>
    <submittedName>
        <fullName evidence="7">Membrane protein</fullName>
    </submittedName>
</protein>
<feature type="transmembrane region" description="Helical" evidence="6">
    <location>
        <begin position="12"/>
        <end position="38"/>
    </location>
</feature>
<keyword evidence="2" id="KW-0964">Secreted</keyword>
<feature type="transmembrane region" description="Helical" evidence="6">
    <location>
        <begin position="58"/>
        <end position="83"/>
    </location>
</feature>
<evidence type="ECO:0000256" key="3">
    <source>
        <dbReference type="ARBA" id="ARBA00022529"/>
    </source>
</evidence>
<keyword evidence="6" id="KW-0812">Transmembrane</keyword>
<dbReference type="OrthoDB" id="9959994at2"/>
<name>A0A0U9HB46_9BACI</name>
<comment type="subcellular location">
    <subcellularLocation>
        <location evidence="1">Secreted</location>
    </subcellularLocation>
</comment>